<evidence type="ECO:0000256" key="4">
    <source>
        <dbReference type="ARBA" id="ARBA00022692"/>
    </source>
</evidence>
<feature type="transmembrane region" description="Helical" evidence="8">
    <location>
        <begin position="93"/>
        <end position="114"/>
    </location>
</feature>
<dbReference type="PANTHER" id="PTHR13146:SF0">
    <property type="entry name" value="SOLUTE CARRIER FAMILY 35 MEMBER F6"/>
    <property type="match status" value="1"/>
</dbReference>
<dbReference type="InterPro" id="IPR012404">
    <property type="entry name" value="UCP036436"/>
</dbReference>
<feature type="transmembrane region" description="Helical" evidence="8">
    <location>
        <begin position="225"/>
        <end position="248"/>
    </location>
</feature>
<dbReference type="InterPro" id="IPR007271">
    <property type="entry name" value="Nuc_sug_transpt"/>
</dbReference>
<keyword evidence="5 8" id="KW-1133">Transmembrane helix</keyword>
<dbReference type="SUPFAM" id="SSF103481">
    <property type="entry name" value="Multidrug resistance efflux transporter EmrE"/>
    <property type="match status" value="1"/>
</dbReference>
<evidence type="ECO:0000256" key="7">
    <source>
        <dbReference type="SAM" id="MobiDB-lite"/>
    </source>
</evidence>
<evidence type="ECO:0000256" key="8">
    <source>
        <dbReference type="SAM" id="Phobius"/>
    </source>
</evidence>
<evidence type="ECO:0000313" key="9">
    <source>
        <dbReference type="EMBL" id="JAA57761.1"/>
    </source>
</evidence>
<feature type="region of interest" description="Disordered" evidence="7">
    <location>
        <begin position="368"/>
        <end position="390"/>
    </location>
</feature>
<feature type="transmembrane region" description="Helical" evidence="8">
    <location>
        <begin position="150"/>
        <end position="172"/>
    </location>
</feature>
<reference evidence="9" key="1">
    <citation type="submission" date="2012-11" db="EMBL/GenBank/DDBJ databases">
        <authorList>
            <person name="Lucero-Rivera Y.E."/>
            <person name="Tovar-Ramirez D."/>
        </authorList>
    </citation>
    <scope>NUCLEOTIDE SEQUENCE</scope>
    <source>
        <tissue evidence="9">Salivary gland</tissue>
    </source>
</reference>
<dbReference type="EMBL" id="GACK01007273">
    <property type="protein sequence ID" value="JAA57761.1"/>
    <property type="molecule type" value="mRNA"/>
</dbReference>
<feature type="transmembrane region" description="Helical" evidence="8">
    <location>
        <begin position="325"/>
        <end position="345"/>
    </location>
</feature>
<dbReference type="AlphaFoldDB" id="L7M0A8"/>
<evidence type="ECO:0000256" key="1">
    <source>
        <dbReference type="ARBA" id="ARBA00004141"/>
    </source>
</evidence>
<accession>L7M0A8</accession>
<evidence type="ECO:0000256" key="2">
    <source>
        <dbReference type="ARBA" id="ARBA00009976"/>
    </source>
</evidence>
<name>L7M0A8_RHIPC</name>
<dbReference type="PANTHER" id="PTHR13146">
    <property type="match status" value="1"/>
</dbReference>
<keyword evidence="6 8" id="KW-0472">Membrane</keyword>
<keyword evidence="3" id="KW-0762">Sugar transport</keyword>
<protein>
    <recommendedName>
        <fullName evidence="10">Solute carrier family 35 member F6</fullName>
    </recommendedName>
</protein>
<dbReference type="GO" id="GO:0015165">
    <property type="term" value="F:pyrimidine nucleotide-sugar transmembrane transporter activity"/>
    <property type="evidence" value="ECO:0007669"/>
    <property type="project" value="InterPro"/>
</dbReference>
<feature type="transmembrane region" description="Helical" evidence="8">
    <location>
        <begin position="268"/>
        <end position="290"/>
    </location>
</feature>
<organism evidence="9">
    <name type="scientific">Rhipicephalus pulchellus</name>
    <name type="common">Yellow backed tick</name>
    <name type="synonym">Dermacentor pulchellus</name>
    <dbReference type="NCBI Taxonomy" id="72859"/>
    <lineage>
        <taxon>Eukaryota</taxon>
        <taxon>Metazoa</taxon>
        <taxon>Ecdysozoa</taxon>
        <taxon>Arthropoda</taxon>
        <taxon>Chelicerata</taxon>
        <taxon>Arachnida</taxon>
        <taxon>Acari</taxon>
        <taxon>Parasitiformes</taxon>
        <taxon>Ixodida</taxon>
        <taxon>Ixodoidea</taxon>
        <taxon>Ixodidae</taxon>
        <taxon>Rhipicephalinae</taxon>
        <taxon>Rhipicephalus</taxon>
        <taxon>Rhipicephalus</taxon>
    </lineage>
</organism>
<dbReference type="Pfam" id="PF04142">
    <property type="entry name" value="Nuc_sug_transp"/>
    <property type="match status" value="1"/>
</dbReference>
<evidence type="ECO:0000256" key="5">
    <source>
        <dbReference type="ARBA" id="ARBA00022989"/>
    </source>
</evidence>
<comment type="similarity">
    <text evidence="2">Belongs to the nucleotide-sugar transporter family. SLC35A subfamily.</text>
</comment>
<keyword evidence="4 8" id="KW-0812">Transmembrane</keyword>
<reference evidence="9" key="2">
    <citation type="journal article" date="2015" name="J. Proteomics">
        <title>Sexual differences in the sialomes of the zebra tick, Rhipicephalus pulchellus.</title>
        <authorList>
            <person name="Tan A.W."/>
            <person name="Francischetti I.M."/>
            <person name="Slovak M."/>
            <person name="Kini R.M."/>
            <person name="Ribeiro J.M."/>
        </authorList>
    </citation>
    <scope>NUCLEOTIDE SEQUENCE</scope>
    <source>
        <tissue evidence="9">Salivary gland</tissue>
    </source>
</reference>
<dbReference type="PIRSF" id="PIRSF036436">
    <property type="entry name" value="UCP036436"/>
    <property type="match status" value="1"/>
</dbReference>
<proteinExistence type="evidence at transcript level"/>
<dbReference type="GO" id="GO:0000139">
    <property type="term" value="C:Golgi membrane"/>
    <property type="evidence" value="ECO:0007669"/>
    <property type="project" value="InterPro"/>
</dbReference>
<comment type="subcellular location">
    <subcellularLocation>
        <location evidence="1">Membrane</location>
        <topology evidence="1">Multi-pass membrane protein</topology>
    </subcellularLocation>
</comment>
<evidence type="ECO:0000256" key="3">
    <source>
        <dbReference type="ARBA" id="ARBA00022597"/>
    </source>
</evidence>
<dbReference type="InterPro" id="IPR037185">
    <property type="entry name" value="EmrE-like"/>
</dbReference>
<feature type="compositionally biased region" description="Polar residues" evidence="7">
    <location>
        <begin position="379"/>
        <end position="390"/>
    </location>
</feature>
<keyword evidence="3" id="KW-0813">Transport</keyword>
<evidence type="ECO:0000256" key="6">
    <source>
        <dbReference type="ARBA" id="ARBA00023136"/>
    </source>
</evidence>
<feature type="transmembrane region" description="Helical" evidence="8">
    <location>
        <begin position="126"/>
        <end position="143"/>
    </location>
</feature>
<feature type="transmembrane region" description="Helical" evidence="8">
    <location>
        <begin position="48"/>
        <end position="72"/>
    </location>
</feature>
<sequence length="390" mass="42889">MAWTKYQVFLALMLVFTGSINTLATKWADSSLSVGRDGQLRLFDHPFLQAVGMFLGEMSCLLAFRVVFFYYTRKAKAGEAVELPPSVSGSRDFNPLIFLPPAMCDLVGTSIMYIGLNLTYASSFQMLRGAVIIFTGLLSVAFLGRRLRSYEWIGILAVMCGLVVVGLSDILFPDSHATKGPNSIITGDLLIVLAQVITASQMVIEEKFVTKYKVAPLQAVGWEGFFGFVVLGTLLVPMYFIPAGNTIFQNPGGQLEDAIDGFIQIKNSWHVTLGVVGTVLSIAFFNFAGISVTKELSATTRMVLDSVRTLVIWLFSLAVRWQSFNWTQIVGFVVLILGMFLYNNVIIRPFLIRQGCLRDTDAQDDLSGLIQEERPPGTSLPSSSVDEANP</sequence>
<evidence type="ECO:0008006" key="10">
    <source>
        <dbReference type="Google" id="ProtNLM"/>
    </source>
</evidence>